<protein>
    <submittedName>
        <fullName evidence="3">Phosphatase PAP2 family protein</fullName>
    </submittedName>
</protein>
<organism evidence="3 4">
    <name type="scientific">Parasulfuritortus cantonensis</name>
    <dbReference type="NCBI Taxonomy" id="2528202"/>
    <lineage>
        <taxon>Bacteria</taxon>
        <taxon>Pseudomonadati</taxon>
        <taxon>Pseudomonadota</taxon>
        <taxon>Betaproteobacteria</taxon>
        <taxon>Nitrosomonadales</taxon>
        <taxon>Thiobacillaceae</taxon>
        <taxon>Parasulfuritortus</taxon>
    </lineage>
</organism>
<feature type="transmembrane region" description="Helical" evidence="1">
    <location>
        <begin position="158"/>
        <end position="175"/>
    </location>
</feature>
<proteinExistence type="predicted"/>
<keyword evidence="1" id="KW-1133">Transmembrane helix</keyword>
<evidence type="ECO:0000256" key="1">
    <source>
        <dbReference type="SAM" id="Phobius"/>
    </source>
</evidence>
<dbReference type="InterPro" id="IPR000326">
    <property type="entry name" value="PAP2/HPO"/>
</dbReference>
<dbReference type="AlphaFoldDB" id="A0A4R1BMC9"/>
<feature type="transmembrane region" description="Helical" evidence="1">
    <location>
        <begin position="77"/>
        <end position="97"/>
    </location>
</feature>
<evidence type="ECO:0000259" key="2">
    <source>
        <dbReference type="Pfam" id="PF01569"/>
    </source>
</evidence>
<feature type="transmembrane region" description="Helical" evidence="1">
    <location>
        <begin position="132"/>
        <end position="151"/>
    </location>
</feature>
<feature type="transmembrane region" description="Helical" evidence="1">
    <location>
        <begin position="181"/>
        <end position="202"/>
    </location>
</feature>
<dbReference type="OrthoDB" id="9813524at2"/>
<feature type="domain" description="Phosphatidic acid phosphatase type 2/haloperoxidase" evidence="2">
    <location>
        <begin position="80"/>
        <end position="202"/>
    </location>
</feature>
<reference evidence="3 4" key="1">
    <citation type="submission" date="2019-03" db="EMBL/GenBank/DDBJ databases">
        <title>Genome sequence of Thiobacillaceae bacterium LSR1, a sulfur-oxidizing bacterium isolated from freshwater sediment.</title>
        <authorList>
            <person name="Li S."/>
        </authorList>
    </citation>
    <scope>NUCLEOTIDE SEQUENCE [LARGE SCALE GENOMIC DNA]</scope>
    <source>
        <strain evidence="3 4">LSR1</strain>
    </source>
</reference>
<dbReference type="SUPFAM" id="SSF48317">
    <property type="entry name" value="Acid phosphatase/Vanadium-dependent haloperoxidase"/>
    <property type="match status" value="1"/>
</dbReference>
<dbReference type="EMBL" id="SJZB01000010">
    <property type="protein sequence ID" value="TCJ18584.1"/>
    <property type="molecule type" value="Genomic_DNA"/>
</dbReference>
<name>A0A4R1BMC9_9PROT</name>
<dbReference type="Gene3D" id="1.20.144.10">
    <property type="entry name" value="Phosphatidic acid phosphatase type 2/haloperoxidase"/>
    <property type="match status" value="1"/>
</dbReference>
<evidence type="ECO:0000313" key="3">
    <source>
        <dbReference type="EMBL" id="TCJ18584.1"/>
    </source>
</evidence>
<dbReference type="Proteomes" id="UP000295443">
    <property type="component" value="Unassembled WGS sequence"/>
</dbReference>
<dbReference type="InterPro" id="IPR036938">
    <property type="entry name" value="PAP2/HPO_sf"/>
</dbReference>
<dbReference type="CDD" id="cd03396">
    <property type="entry name" value="PAP2_like_6"/>
    <property type="match status" value="1"/>
</dbReference>
<dbReference type="Pfam" id="PF01569">
    <property type="entry name" value="PAP2"/>
    <property type="match status" value="1"/>
</dbReference>
<keyword evidence="1" id="KW-0812">Transmembrane</keyword>
<accession>A0A4R1BMC9</accession>
<sequence>MAVSALVLAAVFLAFPQLDRLSSAALYRPDGFLLRGSAVFDFVHDYVGVLAWLGALAALAILLGAKRLPRLAAWRRPAAYMLLVLLLGPGLLVNAVLKDHWGRARPVQTVEFGGAAQFTPAWVVSDQCRSNCSFVCGDASIGFSLLGLAFVSRRPRRWLAAGILLGGGLGLMRMAQGGHFLSDVIFSFYATWFAAWLLARLIDPLGTRAGRLDSGPK</sequence>
<feature type="transmembrane region" description="Helical" evidence="1">
    <location>
        <begin position="48"/>
        <end position="65"/>
    </location>
</feature>
<evidence type="ECO:0000313" key="4">
    <source>
        <dbReference type="Proteomes" id="UP000295443"/>
    </source>
</evidence>
<gene>
    <name evidence="3" type="ORF">EZJ19_01990</name>
</gene>
<keyword evidence="4" id="KW-1185">Reference proteome</keyword>
<comment type="caution">
    <text evidence="3">The sequence shown here is derived from an EMBL/GenBank/DDBJ whole genome shotgun (WGS) entry which is preliminary data.</text>
</comment>
<keyword evidence="1" id="KW-0472">Membrane</keyword>